<dbReference type="Gene3D" id="1.20.1070.10">
    <property type="entry name" value="Rhodopsin 7-helix transmembrane proteins"/>
    <property type="match status" value="1"/>
</dbReference>
<evidence type="ECO:0000256" key="2">
    <source>
        <dbReference type="ARBA" id="ARBA00022475"/>
    </source>
</evidence>
<feature type="transmembrane region" description="Helical" evidence="6">
    <location>
        <begin position="261"/>
        <end position="280"/>
    </location>
</feature>
<dbReference type="SMART" id="SM01381">
    <property type="entry name" value="7TM_GPCR_Srsx"/>
    <property type="match status" value="1"/>
</dbReference>
<name>A0AAU9X407_9CNID</name>
<gene>
    <name evidence="8" type="ORF">PMEA_00016213</name>
</gene>
<dbReference type="EMBL" id="CALNXJ010000029">
    <property type="protein sequence ID" value="CAH3135415.1"/>
    <property type="molecule type" value="Genomic_DNA"/>
</dbReference>
<dbReference type="PRINTS" id="PR00237">
    <property type="entry name" value="GPCRRHODOPSN"/>
</dbReference>
<proteinExistence type="predicted"/>
<dbReference type="Pfam" id="PF00001">
    <property type="entry name" value="7tm_1"/>
    <property type="match status" value="1"/>
</dbReference>
<comment type="subcellular location">
    <subcellularLocation>
        <location evidence="1">Cell membrane</location>
        <topology evidence="1">Multi-pass membrane protein</topology>
    </subcellularLocation>
</comment>
<evidence type="ECO:0000259" key="7">
    <source>
        <dbReference type="PROSITE" id="PS50262"/>
    </source>
</evidence>
<dbReference type="Proteomes" id="UP001159428">
    <property type="component" value="Unassembled WGS sequence"/>
</dbReference>
<comment type="caution">
    <text evidence="8">The sequence shown here is derived from an EMBL/GenBank/DDBJ whole genome shotgun (WGS) entry which is preliminary data.</text>
</comment>
<keyword evidence="9" id="KW-1185">Reference proteome</keyword>
<dbReference type="InterPro" id="IPR017452">
    <property type="entry name" value="GPCR_Rhodpsn_7TM"/>
</dbReference>
<feature type="transmembrane region" description="Helical" evidence="6">
    <location>
        <begin position="64"/>
        <end position="84"/>
    </location>
</feature>
<reference evidence="8 9" key="1">
    <citation type="submission" date="2022-05" db="EMBL/GenBank/DDBJ databases">
        <authorList>
            <consortium name="Genoscope - CEA"/>
            <person name="William W."/>
        </authorList>
    </citation>
    <scope>NUCLEOTIDE SEQUENCE [LARGE SCALE GENOMIC DNA]</scope>
</reference>
<keyword evidence="5 6" id="KW-0472">Membrane</keyword>
<dbReference type="AlphaFoldDB" id="A0AAU9X407"/>
<dbReference type="InterPro" id="IPR000276">
    <property type="entry name" value="GPCR_Rhodpsn"/>
</dbReference>
<evidence type="ECO:0000256" key="1">
    <source>
        <dbReference type="ARBA" id="ARBA00004651"/>
    </source>
</evidence>
<evidence type="ECO:0000313" key="9">
    <source>
        <dbReference type="Proteomes" id="UP001159428"/>
    </source>
</evidence>
<dbReference type="GO" id="GO:0005886">
    <property type="term" value="C:plasma membrane"/>
    <property type="evidence" value="ECO:0007669"/>
    <property type="project" value="UniProtKB-SubCell"/>
</dbReference>
<evidence type="ECO:0000313" key="8">
    <source>
        <dbReference type="EMBL" id="CAH3135415.1"/>
    </source>
</evidence>
<dbReference type="SUPFAM" id="SSF81321">
    <property type="entry name" value="Family A G protein-coupled receptor-like"/>
    <property type="match status" value="1"/>
</dbReference>
<keyword evidence="4 6" id="KW-1133">Transmembrane helix</keyword>
<dbReference type="GO" id="GO:0004930">
    <property type="term" value="F:G protein-coupled receptor activity"/>
    <property type="evidence" value="ECO:0007669"/>
    <property type="project" value="InterPro"/>
</dbReference>
<organism evidence="8 9">
    <name type="scientific">Pocillopora meandrina</name>
    <dbReference type="NCBI Taxonomy" id="46732"/>
    <lineage>
        <taxon>Eukaryota</taxon>
        <taxon>Metazoa</taxon>
        <taxon>Cnidaria</taxon>
        <taxon>Anthozoa</taxon>
        <taxon>Hexacorallia</taxon>
        <taxon>Scleractinia</taxon>
        <taxon>Astrocoeniina</taxon>
        <taxon>Pocilloporidae</taxon>
        <taxon>Pocillopora</taxon>
    </lineage>
</organism>
<feature type="transmembrane region" description="Helical" evidence="6">
    <location>
        <begin position="147"/>
        <end position="168"/>
    </location>
</feature>
<evidence type="ECO:0000256" key="6">
    <source>
        <dbReference type="SAM" id="Phobius"/>
    </source>
</evidence>
<accession>A0AAU9X407</accession>
<feature type="transmembrane region" description="Helical" evidence="6">
    <location>
        <begin position="25"/>
        <end position="52"/>
    </location>
</feature>
<feature type="transmembrane region" description="Helical" evidence="6">
    <location>
        <begin position="231"/>
        <end position="249"/>
    </location>
</feature>
<sequence>MTNFTEQRQPTTTQDFCEADELEEFHYIVLASVNIFLSVAATLGNVLILFALHKESSLHPPSKLLLRCLAITDLCVGLISHPMFAAQLLFKMYEVRNLCSPFNIWESLLSVIFGGVSLLTVTAVSVDRLLALKLGLRYRHTVTITRVGSILTCFCVVAIAVAFAERFWNFEIFTNVKTGVIGLCLTTSFFCYANIFIRLHRHQVQMTANSWQPNGEGTPLNIVRYRKTVSAALWIQITLVACYLPRAFTYTFRSAAFAGELYTGTLVLFNSSLNPFLYCWKIREVRQAVKDTVKRCCSSS</sequence>
<feature type="transmembrane region" description="Helical" evidence="6">
    <location>
        <begin position="180"/>
        <end position="197"/>
    </location>
</feature>
<keyword evidence="2" id="KW-1003">Cell membrane</keyword>
<dbReference type="CDD" id="cd00637">
    <property type="entry name" value="7tm_classA_rhodopsin-like"/>
    <property type="match status" value="1"/>
</dbReference>
<evidence type="ECO:0000256" key="3">
    <source>
        <dbReference type="ARBA" id="ARBA00022692"/>
    </source>
</evidence>
<dbReference type="PANTHER" id="PTHR22750">
    <property type="entry name" value="G-PROTEIN COUPLED RECEPTOR"/>
    <property type="match status" value="1"/>
</dbReference>
<keyword evidence="3 6" id="KW-0812">Transmembrane</keyword>
<feature type="domain" description="G-protein coupled receptors family 1 profile" evidence="7">
    <location>
        <begin position="44"/>
        <end position="278"/>
    </location>
</feature>
<dbReference type="PROSITE" id="PS50262">
    <property type="entry name" value="G_PROTEIN_RECEP_F1_2"/>
    <property type="match status" value="1"/>
</dbReference>
<evidence type="ECO:0000256" key="4">
    <source>
        <dbReference type="ARBA" id="ARBA00022989"/>
    </source>
</evidence>
<feature type="transmembrane region" description="Helical" evidence="6">
    <location>
        <begin position="104"/>
        <end position="126"/>
    </location>
</feature>
<protein>
    <recommendedName>
        <fullName evidence="7">G-protein coupled receptors family 1 profile domain-containing protein</fullName>
    </recommendedName>
</protein>
<evidence type="ECO:0000256" key="5">
    <source>
        <dbReference type="ARBA" id="ARBA00023136"/>
    </source>
</evidence>